<dbReference type="GO" id="GO:0016042">
    <property type="term" value="P:lipid catabolic process"/>
    <property type="evidence" value="ECO:0007669"/>
    <property type="project" value="UniProtKB-UniRule"/>
</dbReference>
<dbReference type="CDD" id="cd07208">
    <property type="entry name" value="Pat_hypo_Ecoli_yjju_like"/>
    <property type="match status" value="1"/>
</dbReference>
<dbReference type="PANTHER" id="PTHR14226:SF25">
    <property type="entry name" value="PHOSPHOESTERASE"/>
    <property type="match status" value="1"/>
</dbReference>
<feature type="short sequence motif" description="GXGXXG" evidence="4">
    <location>
        <begin position="9"/>
        <end position="14"/>
    </location>
</feature>
<dbReference type="InterPro" id="IPR002641">
    <property type="entry name" value="PNPLA_dom"/>
</dbReference>
<dbReference type="SUPFAM" id="SSF52151">
    <property type="entry name" value="FabD/lysophospholipase-like"/>
    <property type="match status" value="1"/>
</dbReference>
<dbReference type="Proteomes" id="UP000009875">
    <property type="component" value="Unassembled WGS sequence"/>
</dbReference>
<organism evidence="6 7">
    <name type="scientific">Alloiococcus otitis ATCC 51267</name>
    <dbReference type="NCBI Taxonomy" id="883081"/>
    <lineage>
        <taxon>Bacteria</taxon>
        <taxon>Bacillati</taxon>
        <taxon>Bacillota</taxon>
        <taxon>Bacilli</taxon>
        <taxon>Lactobacillales</taxon>
        <taxon>Carnobacteriaceae</taxon>
        <taxon>Alloiococcus</taxon>
    </lineage>
</organism>
<keyword evidence="3 4" id="KW-0443">Lipid metabolism</keyword>
<keyword evidence="1 4" id="KW-0378">Hydrolase</keyword>
<dbReference type="Pfam" id="PF19890">
    <property type="entry name" value="DUF6363"/>
    <property type="match status" value="1"/>
</dbReference>
<dbReference type="EMBL" id="AGXA01000005">
    <property type="protein sequence ID" value="EKU94086.1"/>
    <property type="molecule type" value="Genomic_DNA"/>
</dbReference>
<sequence length="281" mass="32321">MKTALVMEGGGMRGLYTAAILDYFIGTGIEFDALFTVSASALFGINLLSKDQYRTIRYNLNYVNDKRFVSLKNLIKTGNMVDENYAFHVLPLELDPFDNEKFKQAESDFYVTVTNLETGLAEHFKVQDAHQDVEVFRASSSLPFVSQPVEIDGQHYLDGGVADSIPYQKAMDLGYDKIVIVLTQPLDYRKSKTNPLLIDLAYRNYPEFADRLKNRYLEYNQTLDEVKALEDQGEVFVIRPSRDLNISRMEKDPQRYIYAYKTGLKDIQANYPDMIDYLKKD</sequence>
<protein>
    <recommendedName>
        <fullName evidence="5">PNPLA domain-containing protein</fullName>
    </recommendedName>
</protein>
<accession>K9EDW6</accession>
<gene>
    <name evidence="6" type="ORF">HMPREF9698_00398</name>
</gene>
<evidence type="ECO:0000313" key="6">
    <source>
        <dbReference type="EMBL" id="EKU94086.1"/>
    </source>
</evidence>
<dbReference type="HOGENOM" id="CLU_048271_1_0_9"/>
<feature type="active site" description="Nucleophile" evidence="4">
    <location>
        <position position="38"/>
    </location>
</feature>
<dbReference type="STRING" id="883081.HMPREF9698_00398"/>
<comment type="caution">
    <text evidence="4">Lacks conserved residue(s) required for the propagation of feature annotation.</text>
</comment>
<dbReference type="Gene3D" id="3.40.1090.10">
    <property type="entry name" value="Cytosolic phospholipase A2 catalytic domain"/>
    <property type="match status" value="2"/>
</dbReference>
<evidence type="ECO:0000256" key="2">
    <source>
        <dbReference type="ARBA" id="ARBA00022963"/>
    </source>
</evidence>
<evidence type="ECO:0000313" key="7">
    <source>
        <dbReference type="Proteomes" id="UP000009875"/>
    </source>
</evidence>
<evidence type="ECO:0000256" key="3">
    <source>
        <dbReference type="ARBA" id="ARBA00023098"/>
    </source>
</evidence>
<evidence type="ECO:0000259" key="5">
    <source>
        <dbReference type="PROSITE" id="PS51635"/>
    </source>
</evidence>
<dbReference type="PROSITE" id="PS51635">
    <property type="entry name" value="PNPLA"/>
    <property type="match status" value="1"/>
</dbReference>
<feature type="active site" description="Proton acceptor" evidence="4">
    <location>
        <position position="158"/>
    </location>
</feature>
<dbReference type="RefSeq" id="WP_003776826.1">
    <property type="nucleotide sequence ID" value="NZ_JH992957.1"/>
</dbReference>
<dbReference type="InterPro" id="IPR045943">
    <property type="entry name" value="DUF6363"/>
</dbReference>
<dbReference type="PANTHER" id="PTHR14226">
    <property type="entry name" value="NEUROPATHY TARGET ESTERASE/SWISS CHEESE D.MELANOGASTER"/>
    <property type="match status" value="1"/>
</dbReference>
<name>K9EDW6_9LACT</name>
<reference evidence="6 7" key="1">
    <citation type="submission" date="2012-09" db="EMBL/GenBank/DDBJ databases">
        <title>The Genome Sequence of Alloiococcus otitis ATCC 51267.</title>
        <authorList>
            <consortium name="The Broad Institute Genome Sequencing Platform"/>
            <person name="Earl A."/>
            <person name="Ward D."/>
            <person name="Feldgarden M."/>
            <person name="Gevers D."/>
            <person name="Huys G."/>
            <person name="Walker B."/>
            <person name="Young S.K."/>
            <person name="Zeng Q."/>
            <person name="Gargeya S."/>
            <person name="Fitzgerald M."/>
            <person name="Haas B."/>
            <person name="Abouelleil A."/>
            <person name="Alvarado L."/>
            <person name="Arachchi H.M."/>
            <person name="Berlin A.M."/>
            <person name="Chapman S.B."/>
            <person name="Goldberg J."/>
            <person name="Griggs A."/>
            <person name="Gujja S."/>
            <person name="Hansen M."/>
            <person name="Howarth C."/>
            <person name="Imamovic A."/>
            <person name="Larimer J."/>
            <person name="McCowen C."/>
            <person name="Montmayeur A."/>
            <person name="Murphy C."/>
            <person name="Neiman D."/>
            <person name="Pearson M."/>
            <person name="Priest M."/>
            <person name="Roberts A."/>
            <person name="Saif S."/>
            <person name="Shea T."/>
            <person name="Sisk P."/>
            <person name="Sykes S."/>
            <person name="Wortman J."/>
            <person name="Nusbaum C."/>
            <person name="Birren B."/>
        </authorList>
    </citation>
    <scope>NUCLEOTIDE SEQUENCE [LARGE SCALE GENOMIC DNA]</scope>
    <source>
        <strain evidence="6 7">ATCC 51267</strain>
    </source>
</reference>
<dbReference type="InterPro" id="IPR050301">
    <property type="entry name" value="NTE"/>
</dbReference>
<evidence type="ECO:0000256" key="4">
    <source>
        <dbReference type="PROSITE-ProRule" id="PRU01161"/>
    </source>
</evidence>
<comment type="caution">
    <text evidence="6">The sequence shown here is derived from an EMBL/GenBank/DDBJ whole genome shotgun (WGS) entry which is preliminary data.</text>
</comment>
<proteinExistence type="predicted"/>
<dbReference type="OrthoDB" id="9802424at2"/>
<keyword evidence="7" id="KW-1185">Reference proteome</keyword>
<dbReference type="eggNOG" id="COG4667">
    <property type="taxonomic scope" value="Bacteria"/>
</dbReference>
<evidence type="ECO:0000256" key="1">
    <source>
        <dbReference type="ARBA" id="ARBA00022801"/>
    </source>
</evidence>
<dbReference type="AlphaFoldDB" id="K9EDW6"/>
<feature type="domain" description="PNPLA" evidence="5">
    <location>
        <begin position="5"/>
        <end position="171"/>
    </location>
</feature>
<dbReference type="GO" id="GO:0016787">
    <property type="term" value="F:hydrolase activity"/>
    <property type="evidence" value="ECO:0007669"/>
    <property type="project" value="UniProtKB-UniRule"/>
</dbReference>
<dbReference type="InterPro" id="IPR016035">
    <property type="entry name" value="Acyl_Trfase/lysoPLipase"/>
</dbReference>
<keyword evidence="2 4" id="KW-0442">Lipid degradation</keyword>
<dbReference type="Pfam" id="PF01734">
    <property type="entry name" value="Patatin"/>
    <property type="match status" value="1"/>
</dbReference>
<dbReference type="InterPro" id="IPR037483">
    <property type="entry name" value="YjjU-like"/>
</dbReference>
<feature type="short sequence motif" description="DGA/G" evidence="4">
    <location>
        <begin position="158"/>
        <end position="160"/>
    </location>
</feature>